<evidence type="ECO:0000256" key="1">
    <source>
        <dbReference type="SAM" id="Phobius"/>
    </source>
</evidence>
<gene>
    <name evidence="2" type="ORF">CEXT_540351</name>
</gene>
<dbReference type="EMBL" id="BPLR01006333">
    <property type="protein sequence ID" value="GIY09134.1"/>
    <property type="molecule type" value="Genomic_DNA"/>
</dbReference>
<keyword evidence="1" id="KW-0472">Membrane</keyword>
<accession>A0AAV4QJU6</accession>
<sequence length="91" mass="10380">MRLRTPFDLETQNYRINDSLIDRRHASTCPEAPCTTRMRTPLSNKGEIKRRLYLALGSTLMQEAGVFGIIINYFGCRKNGGRCQQPPESAF</sequence>
<feature type="transmembrane region" description="Helical" evidence="1">
    <location>
        <begin position="52"/>
        <end position="75"/>
    </location>
</feature>
<organism evidence="2 3">
    <name type="scientific">Caerostris extrusa</name>
    <name type="common">Bark spider</name>
    <name type="synonym">Caerostris bankana</name>
    <dbReference type="NCBI Taxonomy" id="172846"/>
    <lineage>
        <taxon>Eukaryota</taxon>
        <taxon>Metazoa</taxon>
        <taxon>Ecdysozoa</taxon>
        <taxon>Arthropoda</taxon>
        <taxon>Chelicerata</taxon>
        <taxon>Arachnida</taxon>
        <taxon>Araneae</taxon>
        <taxon>Araneomorphae</taxon>
        <taxon>Entelegynae</taxon>
        <taxon>Araneoidea</taxon>
        <taxon>Araneidae</taxon>
        <taxon>Caerostris</taxon>
    </lineage>
</organism>
<protein>
    <submittedName>
        <fullName evidence="2">Uncharacterized protein</fullName>
    </submittedName>
</protein>
<proteinExistence type="predicted"/>
<comment type="caution">
    <text evidence="2">The sequence shown here is derived from an EMBL/GenBank/DDBJ whole genome shotgun (WGS) entry which is preliminary data.</text>
</comment>
<dbReference type="AlphaFoldDB" id="A0AAV4QJU6"/>
<reference evidence="2 3" key="1">
    <citation type="submission" date="2021-06" db="EMBL/GenBank/DDBJ databases">
        <title>Caerostris extrusa draft genome.</title>
        <authorList>
            <person name="Kono N."/>
            <person name="Arakawa K."/>
        </authorList>
    </citation>
    <scope>NUCLEOTIDE SEQUENCE [LARGE SCALE GENOMIC DNA]</scope>
</reference>
<evidence type="ECO:0000313" key="3">
    <source>
        <dbReference type="Proteomes" id="UP001054945"/>
    </source>
</evidence>
<evidence type="ECO:0000313" key="2">
    <source>
        <dbReference type="EMBL" id="GIY09134.1"/>
    </source>
</evidence>
<dbReference type="Proteomes" id="UP001054945">
    <property type="component" value="Unassembled WGS sequence"/>
</dbReference>
<name>A0AAV4QJU6_CAEEX</name>
<keyword evidence="1" id="KW-1133">Transmembrane helix</keyword>
<keyword evidence="1" id="KW-0812">Transmembrane</keyword>
<keyword evidence="3" id="KW-1185">Reference proteome</keyword>